<proteinExistence type="predicted"/>
<organism evidence="1 2">
    <name type="scientific">Pristionchus pacificus</name>
    <name type="common">Parasitic nematode worm</name>
    <dbReference type="NCBI Taxonomy" id="54126"/>
    <lineage>
        <taxon>Eukaryota</taxon>
        <taxon>Metazoa</taxon>
        <taxon>Ecdysozoa</taxon>
        <taxon>Nematoda</taxon>
        <taxon>Chromadorea</taxon>
        <taxon>Rhabditida</taxon>
        <taxon>Rhabditina</taxon>
        <taxon>Diplogasteromorpha</taxon>
        <taxon>Diplogasteroidea</taxon>
        <taxon>Neodiplogasteridae</taxon>
        <taxon>Pristionchus</taxon>
    </lineage>
</organism>
<evidence type="ECO:0000313" key="1">
    <source>
        <dbReference type="EnsemblMetazoa" id="PPA41604.1"/>
    </source>
</evidence>
<evidence type="ECO:0000313" key="2">
    <source>
        <dbReference type="Proteomes" id="UP000005239"/>
    </source>
</evidence>
<reference evidence="1" key="2">
    <citation type="submission" date="2022-06" db="UniProtKB">
        <authorList>
            <consortium name="EnsemblMetazoa"/>
        </authorList>
    </citation>
    <scope>IDENTIFICATION</scope>
    <source>
        <strain evidence="1">PS312</strain>
    </source>
</reference>
<accession>A0A8R1Z1V1</accession>
<accession>A0A2A6CKN2</accession>
<name>A0A2A6CKN2_PRIPA</name>
<dbReference type="Proteomes" id="UP000005239">
    <property type="component" value="Unassembled WGS sequence"/>
</dbReference>
<keyword evidence="2" id="KW-1185">Reference proteome</keyword>
<protein>
    <submittedName>
        <fullName evidence="1">Uncharacterized protein</fullName>
    </submittedName>
</protein>
<gene>
    <name evidence="1" type="primary">WBGene00279973</name>
</gene>
<sequence>MVTLSRPIPVNLDSIASDALGKSKPLGFLTVRIGRLRKDYWLQEKAEFPRFLERLGCGSRVSKVVLCGMTFNTSGTLFIESILKNKVFKSMELVVCHELDELKSVCQHHRLPEFVRKHTSKITALTLPGELLTSRDVHLPALPHVSTIGRVAKPFEIDDETFLRMVDAQHNVLTLKSLKVELTEHGLLAAFLAIADNPQPQYVEITVELMTAIKFMYLFGSELTWDGFMPSNHDDFHVFAKRCRKKGRTESLLVTIVNHRRSYIFLQTPSSQMLTATTEEDATSAESPPSAHKCSPMMSIDAWPLELQEQVLFFVDLPDRLNVRACCSALKNAVAASNLAIFHPVTSELDNLVFQGMENNDLMIHLGSKMVMNASTIPLSDNVLKMRSFLGKRIRVNYLVLRKLYFNVAVLSFITRMLINVDFRTLRIEMVNKGEWSRGLGAFINQYADRMDLHIPSLLQEELHHLKPLARVQIYVSREGLMGNRIFWSLAEDDFREIVGQRHAYLKTPKGVSWGETMRDVMEKLGNSPCDQVVEFEACDRAVRGLFKLLGFSKPNKKRGFAQPSGQRESRTDLRNVSETFILRYTVENHLERKRWTNECTIFYKKAALHVTYNRNGAEYQTVRGTNHSTHEKDA</sequence>
<reference evidence="2" key="1">
    <citation type="journal article" date="2008" name="Nat. Genet.">
        <title>The Pristionchus pacificus genome provides a unique perspective on nematode lifestyle and parasitism.</title>
        <authorList>
            <person name="Dieterich C."/>
            <person name="Clifton S.W."/>
            <person name="Schuster L.N."/>
            <person name="Chinwalla A."/>
            <person name="Delehaunty K."/>
            <person name="Dinkelacker I."/>
            <person name="Fulton L."/>
            <person name="Fulton R."/>
            <person name="Godfrey J."/>
            <person name="Minx P."/>
            <person name="Mitreva M."/>
            <person name="Roeseler W."/>
            <person name="Tian H."/>
            <person name="Witte H."/>
            <person name="Yang S.P."/>
            <person name="Wilson R.K."/>
            <person name="Sommer R.J."/>
        </authorList>
    </citation>
    <scope>NUCLEOTIDE SEQUENCE [LARGE SCALE GENOMIC DNA]</scope>
    <source>
        <strain evidence="2">PS312</strain>
    </source>
</reference>
<dbReference type="EnsemblMetazoa" id="PPA41604.1">
    <property type="protein sequence ID" value="PPA41604.1"/>
    <property type="gene ID" value="WBGene00279973"/>
</dbReference>
<dbReference type="AlphaFoldDB" id="A0A2A6CKN2"/>